<dbReference type="OrthoDB" id="5281164at2759"/>
<gene>
    <name evidence="1" type="ORF">CPSG_04412</name>
</gene>
<protein>
    <recommendedName>
        <fullName evidence="3">F-box domain-containing protein</fullName>
    </recommendedName>
</protein>
<accession>E9D473</accession>
<evidence type="ECO:0008006" key="3">
    <source>
        <dbReference type="Google" id="ProtNLM"/>
    </source>
</evidence>
<dbReference type="AlphaFoldDB" id="E9D473"/>
<dbReference type="OMA" id="TEWARIF"/>
<dbReference type="SUPFAM" id="SSF81383">
    <property type="entry name" value="F-box domain"/>
    <property type="match status" value="1"/>
</dbReference>
<dbReference type="Proteomes" id="UP000002497">
    <property type="component" value="Unassembled WGS sequence"/>
</dbReference>
<dbReference type="HOGENOM" id="CLU_082773_0_0_1"/>
<sequence length="214" mass="25164">MESSSSPAIRAIDVPEYTKGRLSHDCPSFLELPTDIHVQLASYLGYRDLQMLRATNTYFRSIYSDFEIAQSREEYIRTLLDQEIKEALMDRQRDFNLEVYGFSRDFGYHDPRLTCYSCLRRLPEQDFADTQVTRRRRKGHADAYKRFCTECAIRGNKWEPGITLSFQGREMVYCRRCRSIRRIPVYDPMKMVGLCQECCDATGISDFHRSDILD</sequence>
<evidence type="ECO:0000313" key="1">
    <source>
        <dbReference type="EMBL" id="EFW18866.1"/>
    </source>
</evidence>
<reference evidence="2" key="1">
    <citation type="journal article" date="2010" name="Genome Res.">
        <title>Population genomic sequencing of Coccidioides fungi reveals recent hybridization and transposon control.</title>
        <authorList>
            <person name="Neafsey D.E."/>
            <person name="Barker B.M."/>
            <person name="Sharpton T.J."/>
            <person name="Stajich J.E."/>
            <person name="Park D.J."/>
            <person name="Whiston E."/>
            <person name="Hung C.-Y."/>
            <person name="McMahan C."/>
            <person name="White J."/>
            <person name="Sykes S."/>
            <person name="Heiman D."/>
            <person name="Young S."/>
            <person name="Zeng Q."/>
            <person name="Abouelleil A."/>
            <person name="Aftuck L."/>
            <person name="Bessette D."/>
            <person name="Brown A."/>
            <person name="FitzGerald M."/>
            <person name="Lui A."/>
            <person name="Macdonald J.P."/>
            <person name="Priest M."/>
            <person name="Orbach M.J."/>
            <person name="Galgiani J.N."/>
            <person name="Kirkland T.N."/>
            <person name="Cole G.T."/>
            <person name="Birren B.W."/>
            <person name="Henn M.R."/>
            <person name="Taylor J.W."/>
            <person name="Rounsley S.D."/>
        </authorList>
    </citation>
    <scope>NUCLEOTIDE SEQUENCE [LARGE SCALE GENOMIC DNA]</scope>
    <source>
        <strain evidence="2">RMSCC 757 / Silveira</strain>
    </source>
</reference>
<dbReference type="VEuPathDB" id="FungiDB:D8B26_007095"/>
<name>E9D473_COCPS</name>
<dbReference type="InterPro" id="IPR036047">
    <property type="entry name" value="F-box-like_dom_sf"/>
</dbReference>
<keyword evidence="2" id="KW-1185">Reference proteome</keyword>
<evidence type="ECO:0000313" key="2">
    <source>
        <dbReference type="Proteomes" id="UP000002497"/>
    </source>
</evidence>
<dbReference type="EMBL" id="GL636491">
    <property type="protein sequence ID" value="EFW18866.1"/>
    <property type="molecule type" value="Genomic_DNA"/>
</dbReference>
<reference evidence="2" key="2">
    <citation type="submission" date="2010-03" db="EMBL/GenBank/DDBJ databases">
        <title>The genome sequence of Coccidioides posadasii strain Silveira.</title>
        <authorList>
            <consortium name="The Broad Institute Genome Sequencing Center for Infectious Disease"/>
            <person name="Neafsey D."/>
            <person name="Orbach M."/>
            <person name="Henn M.R."/>
            <person name="Cole G.T."/>
            <person name="Galgiani J."/>
            <person name="Gardner M.J."/>
            <person name="Kirkland T.N."/>
            <person name="Taylor J.W."/>
            <person name="Young S.K."/>
            <person name="Zeng Q."/>
            <person name="Koehrsen M."/>
            <person name="Alvarado L."/>
            <person name="Berlin A."/>
            <person name="Borenstein D."/>
            <person name="Chapman S.B."/>
            <person name="Chen Z."/>
            <person name="Engels R."/>
            <person name="Freedman E."/>
            <person name="Gellesch M."/>
            <person name="Goldberg J."/>
            <person name="Griggs A."/>
            <person name="Gujja S."/>
            <person name="Heilman E."/>
            <person name="Heiman D."/>
            <person name="Howarth C."/>
            <person name="Jen D."/>
            <person name="Larson L."/>
            <person name="Mehta T."/>
            <person name="Neiman D."/>
            <person name="Park D."/>
            <person name="Pearson M."/>
            <person name="Richards J."/>
            <person name="Roberts A."/>
            <person name="Saif S."/>
            <person name="Shea T."/>
            <person name="Shenoy N."/>
            <person name="Sisk P."/>
            <person name="Stolte C."/>
            <person name="Sykes S."/>
            <person name="Walk T."/>
            <person name="White J."/>
            <person name="Yandava C."/>
            <person name="Haas B."/>
            <person name="Nusbaum C."/>
            <person name="Birren B."/>
        </authorList>
    </citation>
    <scope>NUCLEOTIDE SEQUENCE [LARGE SCALE GENOMIC DNA]</scope>
    <source>
        <strain evidence="2">RMSCC 757 / Silveira</strain>
    </source>
</reference>
<dbReference type="VEuPathDB" id="FungiDB:CPSG_04412"/>
<organism evidence="2">
    <name type="scientific">Coccidioides posadasii (strain RMSCC 757 / Silveira)</name>
    <name type="common">Valley fever fungus</name>
    <dbReference type="NCBI Taxonomy" id="443226"/>
    <lineage>
        <taxon>Eukaryota</taxon>
        <taxon>Fungi</taxon>
        <taxon>Dikarya</taxon>
        <taxon>Ascomycota</taxon>
        <taxon>Pezizomycotina</taxon>
        <taxon>Eurotiomycetes</taxon>
        <taxon>Eurotiomycetidae</taxon>
        <taxon>Onygenales</taxon>
        <taxon>Onygenaceae</taxon>
        <taxon>Coccidioides</taxon>
    </lineage>
</organism>
<proteinExistence type="predicted"/>